<evidence type="ECO:0000259" key="9">
    <source>
        <dbReference type="Pfam" id="PF04535"/>
    </source>
</evidence>
<reference evidence="10 11" key="1">
    <citation type="submission" date="2021-09" db="EMBL/GenBank/DDBJ databases">
        <title>Genomic insights and catalytic innovation underlie evolution of tropane alkaloids biosynthesis.</title>
        <authorList>
            <person name="Wang Y.-J."/>
            <person name="Tian T."/>
            <person name="Huang J.-P."/>
            <person name="Huang S.-X."/>
        </authorList>
    </citation>
    <scope>NUCLEOTIDE SEQUENCE [LARGE SCALE GENOMIC DNA]</scope>
    <source>
        <strain evidence="10">KIB-2018</strain>
        <tissue evidence="10">Leaf</tissue>
    </source>
</reference>
<dbReference type="InterPro" id="IPR006702">
    <property type="entry name" value="CASP_dom"/>
</dbReference>
<keyword evidence="11" id="KW-1185">Reference proteome</keyword>
<accession>A0AAV8TY80</accession>
<comment type="subcellular location">
    <subcellularLocation>
        <location evidence="1 8">Cell membrane</location>
        <topology evidence="1 8">Multi-pass membrane protein</topology>
    </subcellularLocation>
</comment>
<feature type="transmembrane region" description="Helical" evidence="8">
    <location>
        <begin position="155"/>
        <end position="179"/>
    </location>
</feature>
<evidence type="ECO:0000256" key="4">
    <source>
        <dbReference type="ARBA" id="ARBA00022475"/>
    </source>
</evidence>
<name>A0AAV8TY80_9ROSI</name>
<dbReference type="AlphaFoldDB" id="A0AAV8TY80"/>
<evidence type="ECO:0000256" key="7">
    <source>
        <dbReference type="ARBA" id="ARBA00023136"/>
    </source>
</evidence>
<evidence type="ECO:0000256" key="8">
    <source>
        <dbReference type="RuleBase" id="RU361233"/>
    </source>
</evidence>
<evidence type="ECO:0000313" key="10">
    <source>
        <dbReference type="EMBL" id="KAJ8771910.1"/>
    </source>
</evidence>
<dbReference type="EMBL" id="JAIWQS010000002">
    <property type="protein sequence ID" value="KAJ8771910.1"/>
    <property type="molecule type" value="Genomic_DNA"/>
</dbReference>
<evidence type="ECO:0000256" key="5">
    <source>
        <dbReference type="ARBA" id="ARBA00022692"/>
    </source>
</evidence>
<dbReference type="Pfam" id="PF04535">
    <property type="entry name" value="CASP_dom"/>
    <property type="match status" value="1"/>
</dbReference>
<sequence>MAFKIKSVACSILLLRIFALCTSVACLLVLVINSVTPKVLLDKYELNTRGSKLTFKYVTAYRYEFFTAFVGALYSLMQIPFATYHAYRAERMINNRLQAELDFYGDQVITLVLATGVTAGFTYSIEFKYFINALYDNAGIEDENVLGSRSSYNTFLNGGLVATIPLFIGFIAMAILSVLSSLNRGKG</sequence>
<evidence type="ECO:0000256" key="2">
    <source>
        <dbReference type="ARBA" id="ARBA00007651"/>
    </source>
</evidence>
<evidence type="ECO:0000256" key="6">
    <source>
        <dbReference type="ARBA" id="ARBA00022989"/>
    </source>
</evidence>
<evidence type="ECO:0000256" key="1">
    <source>
        <dbReference type="ARBA" id="ARBA00004651"/>
    </source>
</evidence>
<comment type="caution">
    <text evidence="10">The sequence shown here is derived from an EMBL/GenBank/DDBJ whole genome shotgun (WGS) entry which is preliminary data.</text>
</comment>
<dbReference type="PANTHER" id="PTHR33573">
    <property type="entry name" value="CASP-LIKE PROTEIN 4A4"/>
    <property type="match status" value="1"/>
</dbReference>
<evidence type="ECO:0000313" key="11">
    <source>
        <dbReference type="Proteomes" id="UP001159364"/>
    </source>
</evidence>
<proteinExistence type="inferred from homology"/>
<keyword evidence="6 8" id="KW-1133">Transmembrane helix</keyword>
<gene>
    <name evidence="10" type="ORF">K2173_027087</name>
</gene>
<evidence type="ECO:0000256" key="3">
    <source>
        <dbReference type="ARBA" id="ARBA00011489"/>
    </source>
</evidence>
<keyword evidence="4 8" id="KW-1003">Cell membrane</keyword>
<feature type="domain" description="Casparian strip membrane protein" evidence="9">
    <location>
        <begin position="9"/>
        <end position="122"/>
    </location>
</feature>
<keyword evidence="7 8" id="KW-0472">Membrane</keyword>
<protein>
    <recommendedName>
        <fullName evidence="8">CASP-like protein</fullName>
    </recommendedName>
</protein>
<dbReference type="Proteomes" id="UP001159364">
    <property type="component" value="Linkage Group LG02"/>
</dbReference>
<organism evidence="10 11">
    <name type="scientific">Erythroxylum novogranatense</name>
    <dbReference type="NCBI Taxonomy" id="1862640"/>
    <lineage>
        <taxon>Eukaryota</taxon>
        <taxon>Viridiplantae</taxon>
        <taxon>Streptophyta</taxon>
        <taxon>Embryophyta</taxon>
        <taxon>Tracheophyta</taxon>
        <taxon>Spermatophyta</taxon>
        <taxon>Magnoliopsida</taxon>
        <taxon>eudicotyledons</taxon>
        <taxon>Gunneridae</taxon>
        <taxon>Pentapetalae</taxon>
        <taxon>rosids</taxon>
        <taxon>fabids</taxon>
        <taxon>Malpighiales</taxon>
        <taxon>Erythroxylaceae</taxon>
        <taxon>Erythroxylum</taxon>
    </lineage>
</organism>
<keyword evidence="5 8" id="KW-0812">Transmembrane</keyword>
<feature type="transmembrane region" description="Helical" evidence="8">
    <location>
        <begin position="65"/>
        <end position="87"/>
    </location>
</feature>
<feature type="transmembrane region" description="Helical" evidence="8">
    <location>
        <begin position="108"/>
        <end position="125"/>
    </location>
</feature>
<feature type="transmembrane region" description="Helical" evidence="8">
    <location>
        <begin position="12"/>
        <end position="32"/>
    </location>
</feature>
<comment type="subunit">
    <text evidence="3 8">Homodimer and heterodimers.</text>
</comment>
<dbReference type="GO" id="GO:0005886">
    <property type="term" value="C:plasma membrane"/>
    <property type="evidence" value="ECO:0007669"/>
    <property type="project" value="UniProtKB-SubCell"/>
</dbReference>
<comment type="similarity">
    <text evidence="2 8">Belongs to the Casparian strip membrane proteins (CASP) family.</text>
</comment>
<dbReference type="PANTHER" id="PTHR33573:SF17">
    <property type="entry name" value="CASP-LIKE PROTEIN 4D1"/>
    <property type="match status" value="1"/>
</dbReference>